<dbReference type="GO" id="GO:0046872">
    <property type="term" value="F:metal ion binding"/>
    <property type="evidence" value="ECO:0007669"/>
    <property type="project" value="UniProtKB-KW"/>
</dbReference>
<comment type="similarity">
    <text evidence="7">Belongs to the chloroperoxidase family.</text>
</comment>
<keyword evidence="3" id="KW-0349">Heme</keyword>
<dbReference type="Pfam" id="PF01328">
    <property type="entry name" value="Peroxidase_2"/>
    <property type="match status" value="1"/>
</dbReference>
<dbReference type="Gene3D" id="1.10.489.10">
    <property type="entry name" value="Chloroperoxidase-like"/>
    <property type="match status" value="1"/>
</dbReference>
<accession>A0A4Y9ZYN2</accession>
<feature type="transmembrane region" description="Helical" evidence="8">
    <location>
        <begin position="12"/>
        <end position="39"/>
    </location>
</feature>
<dbReference type="OrthoDB" id="407298at2759"/>
<dbReference type="PROSITE" id="PS51405">
    <property type="entry name" value="HEME_HALOPEROXIDASE"/>
    <property type="match status" value="1"/>
</dbReference>
<evidence type="ECO:0000256" key="5">
    <source>
        <dbReference type="ARBA" id="ARBA00023002"/>
    </source>
</evidence>
<dbReference type="EC" id="1.11.2.1" evidence="10"/>
<gene>
    <name evidence="10" type="ORF">EWM64_g4819</name>
</gene>
<evidence type="ECO:0000256" key="8">
    <source>
        <dbReference type="SAM" id="Phobius"/>
    </source>
</evidence>
<proteinExistence type="inferred from homology"/>
<dbReference type="SUPFAM" id="SSF47571">
    <property type="entry name" value="Cloroperoxidase"/>
    <property type="match status" value="1"/>
</dbReference>
<evidence type="ECO:0000256" key="2">
    <source>
        <dbReference type="ARBA" id="ARBA00022559"/>
    </source>
</evidence>
<evidence type="ECO:0000256" key="1">
    <source>
        <dbReference type="ARBA" id="ARBA00001970"/>
    </source>
</evidence>
<keyword evidence="8" id="KW-0472">Membrane</keyword>
<evidence type="ECO:0000256" key="6">
    <source>
        <dbReference type="ARBA" id="ARBA00023004"/>
    </source>
</evidence>
<keyword evidence="8" id="KW-0812">Transmembrane</keyword>
<evidence type="ECO:0000313" key="11">
    <source>
        <dbReference type="Proteomes" id="UP000298061"/>
    </source>
</evidence>
<dbReference type="InterPro" id="IPR036851">
    <property type="entry name" value="Chloroperoxidase-like_sf"/>
</dbReference>
<sequence>MSVAWQTILTRLAFGLVSALMDGAVTTGILLWDLGLFLYNLFAPKLDMGTVVPPGHPGFRGQWPEFVPPGEGDSRCSCPALNAMANHGIIPRNGRNIRFRDVTAAIHPTFNFAPTFCVFVPRYIAGILGRSYLNGTFDLEDIDVHNGIEHDASLAREDAHLSTSQSRPSVPHVQELLACASGPAIPPSATPIKPSDTDAKLNLNRSLTLADLARVLSKRRAESRKRNPQYSLSTFHKVFGSSNSATLLTIFGGDLRAIHALLMEERLLPGFESFVRQPMGLTMMQFNGTVLPLELSVEGEVEQGWKALL</sequence>
<keyword evidence="6" id="KW-0408">Iron</keyword>
<evidence type="ECO:0000256" key="7">
    <source>
        <dbReference type="ARBA" id="ARBA00025795"/>
    </source>
</evidence>
<evidence type="ECO:0000256" key="4">
    <source>
        <dbReference type="ARBA" id="ARBA00022723"/>
    </source>
</evidence>
<keyword evidence="8" id="KW-1133">Transmembrane helix</keyword>
<dbReference type="PANTHER" id="PTHR33577">
    <property type="entry name" value="STERIGMATOCYSTIN BIOSYNTHESIS PEROXIDASE STCC-RELATED"/>
    <property type="match status" value="1"/>
</dbReference>
<evidence type="ECO:0000313" key="10">
    <source>
        <dbReference type="EMBL" id="TFY79197.1"/>
    </source>
</evidence>
<evidence type="ECO:0000256" key="3">
    <source>
        <dbReference type="ARBA" id="ARBA00022617"/>
    </source>
</evidence>
<keyword evidence="4" id="KW-0479">Metal-binding</keyword>
<name>A0A4Y9ZYN2_9AGAM</name>
<keyword evidence="5 10" id="KW-0560">Oxidoreductase</keyword>
<dbReference type="STRING" id="135208.A0A4Y9ZYN2"/>
<dbReference type="Proteomes" id="UP000298061">
    <property type="component" value="Unassembled WGS sequence"/>
</dbReference>
<keyword evidence="2 10" id="KW-0575">Peroxidase</keyword>
<dbReference type="EMBL" id="SFCI01000542">
    <property type="protein sequence ID" value="TFY79197.1"/>
    <property type="molecule type" value="Genomic_DNA"/>
</dbReference>
<feature type="domain" description="Heme haloperoxidase family profile" evidence="9">
    <location>
        <begin position="62"/>
        <end position="288"/>
    </location>
</feature>
<organism evidence="10 11">
    <name type="scientific">Hericium alpestre</name>
    <dbReference type="NCBI Taxonomy" id="135208"/>
    <lineage>
        <taxon>Eukaryota</taxon>
        <taxon>Fungi</taxon>
        <taxon>Dikarya</taxon>
        <taxon>Basidiomycota</taxon>
        <taxon>Agaricomycotina</taxon>
        <taxon>Agaricomycetes</taxon>
        <taxon>Russulales</taxon>
        <taxon>Hericiaceae</taxon>
        <taxon>Hericium</taxon>
    </lineage>
</organism>
<dbReference type="PANTHER" id="PTHR33577:SF18">
    <property type="entry name" value="HEME HALOPEROXIDASE FAMILY PROFILE DOMAIN-CONTAINING PROTEIN"/>
    <property type="match status" value="1"/>
</dbReference>
<evidence type="ECO:0000259" key="9">
    <source>
        <dbReference type="PROSITE" id="PS51405"/>
    </source>
</evidence>
<keyword evidence="11" id="KW-1185">Reference proteome</keyword>
<comment type="caution">
    <text evidence="10">The sequence shown here is derived from an EMBL/GenBank/DDBJ whole genome shotgun (WGS) entry which is preliminary data.</text>
</comment>
<protein>
    <submittedName>
        <fullName evidence="10">Heme-thiolate peroxidase</fullName>
        <ecNumber evidence="10">1.11.2.1</ecNumber>
    </submittedName>
</protein>
<dbReference type="InterPro" id="IPR000028">
    <property type="entry name" value="Chloroperoxidase"/>
</dbReference>
<comment type="cofactor">
    <cofactor evidence="1">
        <name>heme b</name>
        <dbReference type="ChEBI" id="CHEBI:60344"/>
    </cofactor>
</comment>
<reference evidence="10 11" key="1">
    <citation type="submission" date="2019-02" db="EMBL/GenBank/DDBJ databases">
        <title>Genome sequencing of the rare red list fungi Hericium alpestre (H. flagellum).</title>
        <authorList>
            <person name="Buettner E."/>
            <person name="Kellner H."/>
        </authorList>
    </citation>
    <scope>NUCLEOTIDE SEQUENCE [LARGE SCALE GENOMIC DNA]</scope>
    <source>
        <strain evidence="10 11">DSM 108284</strain>
    </source>
</reference>
<dbReference type="AlphaFoldDB" id="A0A4Y9ZYN2"/>
<dbReference type="GO" id="GO:0004601">
    <property type="term" value="F:peroxidase activity"/>
    <property type="evidence" value="ECO:0007669"/>
    <property type="project" value="UniProtKB-KW"/>
</dbReference>